<dbReference type="SMART" id="SM00181">
    <property type="entry name" value="EGF"/>
    <property type="match status" value="3"/>
</dbReference>
<dbReference type="PRINTS" id="PR00261">
    <property type="entry name" value="LDLRECEPTOR"/>
</dbReference>
<dbReference type="PROSITE" id="PS00010">
    <property type="entry name" value="ASX_HYDROXYL"/>
    <property type="match status" value="1"/>
</dbReference>
<feature type="disulfide bond" evidence="12">
    <location>
        <begin position="808"/>
        <end position="826"/>
    </location>
</feature>
<dbReference type="SMART" id="SM00179">
    <property type="entry name" value="EGF_CA"/>
    <property type="match status" value="3"/>
</dbReference>
<comment type="subcellular location">
    <subcellularLocation>
        <location evidence="1">Membrane</location>
        <topology evidence="1">Single-pass membrane protein</topology>
    </subcellularLocation>
</comment>
<reference evidence="15" key="2">
    <citation type="journal article" date="2018" name="Environ. Sci. Technol.">
        <title>The Toxicogenome of Hyalella azteca: A Model for Sediment Ecotoxicology and Evolutionary Toxicology.</title>
        <authorList>
            <person name="Poynton H.C."/>
            <person name="Hasenbein S."/>
            <person name="Benoit J.B."/>
            <person name="Sepulveda M.S."/>
            <person name="Poelchau M.F."/>
            <person name="Hughes D.S.T."/>
            <person name="Murali S.C."/>
            <person name="Chen S."/>
            <person name="Glastad K.M."/>
            <person name="Goodisman M.A.D."/>
            <person name="Werren J.H."/>
            <person name="Vineis J.H."/>
            <person name="Bowen J.L."/>
            <person name="Friedrich M."/>
            <person name="Jones J."/>
            <person name="Robertson H.M."/>
            <person name="Feyereisen R."/>
            <person name="Mechler-Hickson A."/>
            <person name="Mathers N."/>
            <person name="Lee C.E."/>
            <person name="Colbourne J.K."/>
            <person name="Biales A."/>
            <person name="Johnston J.S."/>
            <person name="Wellborn G.A."/>
            <person name="Rosendale A.J."/>
            <person name="Cridge A.G."/>
            <person name="Munoz-Torres M.C."/>
            <person name="Bain P.A."/>
            <person name="Manny A.R."/>
            <person name="Major K.M."/>
            <person name="Lambert F.N."/>
            <person name="Vulpe C.D."/>
            <person name="Tuck P."/>
            <person name="Blalock B.J."/>
            <person name="Lin Y.Y."/>
            <person name="Smith M.E."/>
            <person name="Ochoa-Acuna H."/>
            <person name="Chen M.M."/>
            <person name="Childers C.P."/>
            <person name="Qu J."/>
            <person name="Dugan S."/>
            <person name="Lee S.L."/>
            <person name="Chao H."/>
            <person name="Dinh H."/>
            <person name="Han Y."/>
            <person name="Doddapaneni H."/>
            <person name="Worley K.C."/>
            <person name="Muzny D.M."/>
            <person name="Gibbs R.A."/>
            <person name="Richards S."/>
        </authorList>
    </citation>
    <scope>NUCLEOTIDE SEQUENCE</scope>
    <source>
        <strain evidence="15">HAZT.00-mixed</strain>
        <tissue evidence="15">Whole organism</tissue>
    </source>
</reference>
<dbReference type="GO" id="GO:0016324">
    <property type="term" value="C:apical plasma membrane"/>
    <property type="evidence" value="ECO:0007669"/>
    <property type="project" value="TreeGrafter"/>
</dbReference>
<dbReference type="PROSITE" id="PS51120">
    <property type="entry name" value="LDLRB"/>
    <property type="match status" value="1"/>
</dbReference>
<dbReference type="InterPro" id="IPR000033">
    <property type="entry name" value="LDLR_classB_rpt"/>
</dbReference>
<evidence type="ECO:0000256" key="9">
    <source>
        <dbReference type="ARBA" id="ARBA00023170"/>
    </source>
</evidence>
<dbReference type="SMART" id="SM00192">
    <property type="entry name" value="LDLa"/>
    <property type="match status" value="9"/>
</dbReference>
<dbReference type="PROSITE" id="PS50026">
    <property type="entry name" value="EGF_3"/>
    <property type="match status" value="1"/>
</dbReference>
<dbReference type="EMBL" id="JQDR03002228">
    <property type="protein sequence ID" value="KAA0203179.1"/>
    <property type="molecule type" value="Genomic_DNA"/>
</dbReference>
<dbReference type="Pfam" id="PF00058">
    <property type="entry name" value="Ldl_recept_b"/>
    <property type="match status" value="1"/>
</dbReference>
<dbReference type="Gene3D" id="2.10.25.10">
    <property type="entry name" value="Laminin"/>
    <property type="match status" value="3"/>
</dbReference>
<reference evidence="15" key="3">
    <citation type="submission" date="2019-06" db="EMBL/GenBank/DDBJ databases">
        <authorList>
            <person name="Poynton C."/>
            <person name="Hasenbein S."/>
            <person name="Benoit J.B."/>
            <person name="Sepulveda M.S."/>
            <person name="Poelchau M.F."/>
            <person name="Murali S.C."/>
            <person name="Chen S."/>
            <person name="Glastad K.M."/>
            <person name="Werren J.H."/>
            <person name="Vineis J.H."/>
            <person name="Bowen J.L."/>
            <person name="Friedrich M."/>
            <person name="Jones J."/>
            <person name="Robertson H.M."/>
            <person name="Feyereisen R."/>
            <person name="Mechler-Hickson A."/>
            <person name="Mathers N."/>
            <person name="Lee C.E."/>
            <person name="Colbourne J.K."/>
            <person name="Biales A."/>
            <person name="Johnston J.S."/>
            <person name="Wellborn G.A."/>
            <person name="Rosendale A.J."/>
            <person name="Cridge A.G."/>
            <person name="Munoz-Torres M.C."/>
            <person name="Bain P.A."/>
            <person name="Manny A.R."/>
            <person name="Major K.M."/>
            <person name="Lambert F.N."/>
            <person name="Vulpe C.D."/>
            <person name="Tuck P."/>
            <person name="Blalock B.J."/>
            <person name="Lin Y.-Y."/>
            <person name="Smith M.E."/>
            <person name="Ochoa-Acuna H."/>
            <person name="Chen M.-J.M."/>
            <person name="Childers C.P."/>
            <person name="Qu J."/>
            <person name="Dugan S."/>
            <person name="Lee S.L."/>
            <person name="Chao H."/>
            <person name="Dinh H."/>
            <person name="Han Y."/>
            <person name="Doddapaneni H."/>
            <person name="Worley K.C."/>
            <person name="Muzny D.M."/>
            <person name="Gibbs R.A."/>
            <person name="Richards S."/>
        </authorList>
    </citation>
    <scope>NUCLEOTIDE SEQUENCE</scope>
    <source>
        <strain evidence="15">HAZT.00-mixed</strain>
        <tissue evidence="15">Whole organism</tissue>
    </source>
</reference>
<dbReference type="AlphaFoldDB" id="A0A6A0HCF2"/>
<sequence>MWKTSITSFFRVAGHDWHFVQQELRQCTEEEFECPSNKQCISKNWLCDGENDCKDNADEKDCPLKTCKPGEFECDNKHCVLLVFLCNEHDDCGDGSDERHCECFSSKAFNCSNNMGCPPSDRVCDGKSDCKDNSDEGGRCSDEVCGLNCGSNGKCFKTPNGPRCDCQQGFRENRGVCKDIDECADMFTCDHTCSNTQGNYTCSCKSGYYLHGKETCRAAGQASAMLLYTFKTSVQGIYLDTKTQFSVHSGDVMTVAVAYDPVDSKVYWSDHMGNIYRKSLARNDLELFINRGVGIVYSLAIDWEMRNLYISDNKSNSIIVCNIRRDSCATLDAQPSRPTYLQVDIAQRQLFWVEAEKKRIKKSNLDGSGARVLVDGNLEWPNALAFDSASRRLYWMDAAHNAVGCVDVDRNELREVPGFQVNHPSSAAVWEDFIYWNDWEDKCLYQALKKDGSNKTHLLRHEDRTDLPYFILGAGSSLYSMVIRKYQQPVVKKFEVRETLRFVSDLDYDPLEDALFIADRGRGEIIRVDLATRRTEIIVKNILRVTGVSVDWQRRNVYWVDSQKGSLEVATTRGQYRKQLALGTTSCSGLSIAVHPDKGRVLLGCDGKILSCTRSGQPCIRLPAGRVVSPIGITIDQRRQEELVYWTDSSQETVNMMDLDGFSREKVKSSSYGGIIRSDGNTYVTPVGDYSFITHYRNLTSGKADGTLVCACSSSEDLADDGFSCKAKTCKSDEFLCADGTCIPLTFACNEAQDCADGSDEIPTSCPKCDESSFRCRSGKCIKAEQKCDGSYNCHDHSDEMGCAKPSCLKGKCQPISLLCDGTPDCLDSSDEANCDVNCAEGEFKCADQSICLPANKVCDSELDCKNGDDELPQMCAKGPECDATVSVCKVSCTEDQFQCNRTKNCIDRNQLCDGTSNCDDASDEYFCQVIQSPNSQDVSSCDRGDFHCGSGECIADSKVCDGVQHCSNGADESRSCEESCKVNKGGCAHECHSGADSRRCFCRRGFKLAEDLASCEV</sequence>
<dbReference type="InterPro" id="IPR009030">
    <property type="entry name" value="Growth_fac_rcpt_cys_sf"/>
</dbReference>
<keyword evidence="7" id="KW-0472">Membrane</keyword>
<dbReference type="GO" id="GO:0042562">
    <property type="term" value="F:hormone binding"/>
    <property type="evidence" value="ECO:0007669"/>
    <property type="project" value="TreeGrafter"/>
</dbReference>
<feature type="disulfide bond" evidence="12">
    <location>
        <begin position="820"/>
        <end position="835"/>
    </location>
</feature>
<evidence type="ECO:0000256" key="12">
    <source>
        <dbReference type="PROSITE-ProRule" id="PRU00124"/>
    </source>
</evidence>
<feature type="disulfide bond" evidence="12">
    <location>
        <begin position="776"/>
        <end position="794"/>
    </location>
</feature>
<dbReference type="CDD" id="cd00054">
    <property type="entry name" value="EGF_CA"/>
    <property type="match status" value="1"/>
</dbReference>
<dbReference type="InterPro" id="IPR036055">
    <property type="entry name" value="LDL_receptor-like_sf"/>
</dbReference>
<dbReference type="GO" id="GO:0005509">
    <property type="term" value="F:calcium ion binding"/>
    <property type="evidence" value="ECO:0007669"/>
    <property type="project" value="InterPro"/>
</dbReference>
<feature type="disulfide bond" evidence="12">
    <location>
        <begin position="730"/>
        <end position="742"/>
    </location>
</feature>
<feature type="disulfide bond" evidence="12">
    <location>
        <begin position="67"/>
        <end position="79"/>
    </location>
</feature>
<feature type="disulfide bond" evidence="11">
    <location>
        <begin position="183"/>
        <end position="193"/>
    </location>
</feature>
<dbReference type="InterPro" id="IPR000742">
    <property type="entry name" value="EGF"/>
</dbReference>
<keyword evidence="10" id="KW-0325">Glycoprotein</keyword>
<proteinExistence type="predicted"/>
<feature type="disulfide bond" evidence="12">
    <location>
        <begin position="47"/>
        <end position="62"/>
    </location>
</feature>
<dbReference type="InterPro" id="IPR051221">
    <property type="entry name" value="LDLR-related"/>
</dbReference>
<comment type="caution">
    <text evidence="15">The sequence shown here is derived from an EMBL/GenBank/DDBJ whole genome shotgun (WGS) entry which is preliminary data.</text>
</comment>
<feature type="disulfide bond" evidence="12">
    <location>
        <begin position="942"/>
        <end position="954"/>
    </location>
</feature>
<dbReference type="OrthoDB" id="6345916at2759"/>
<dbReference type="PROSITE" id="PS01187">
    <property type="entry name" value="EGF_CA"/>
    <property type="match status" value="1"/>
</dbReference>
<evidence type="ECO:0000256" key="2">
    <source>
        <dbReference type="ARBA" id="ARBA00022536"/>
    </source>
</evidence>
<dbReference type="SUPFAM" id="SSF57184">
    <property type="entry name" value="Growth factor receptor domain"/>
    <property type="match status" value="1"/>
</dbReference>
<evidence type="ECO:0000256" key="8">
    <source>
        <dbReference type="ARBA" id="ARBA00023157"/>
    </source>
</evidence>
<accession>A0A6A0HCF2</accession>
<dbReference type="SMART" id="SM00135">
    <property type="entry name" value="LY"/>
    <property type="match status" value="6"/>
</dbReference>
<keyword evidence="3" id="KW-0254">Endocytosis</keyword>
<evidence type="ECO:0000256" key="5">
    <source>
        <dbReference type="ARBA" id="ARBA00022737"/>
    </source>
</evidence>
<feature type="disulfide bond" evidence="12">
    <location>
        <begin position="737"/>
        <end position="755"/>
    </location>
</feature>
<feature type="disulfide bond" evidence="12">
    <location>
        <begin position="949"/>
        <end position="967"/>
    </location>
</feature>
<dbReference type="GO" id="GO:0043235">
    <property type="term" value="C:receptor complex"/>
    <property type="evidence" value="ECO:0007669"/>
    <property type="project" value="TreeGrafter"/>
</dbReference>
<reference evidence="15" key="1">
    <citation type="submission" date="2014-08" db="EMBL/GenBank/DDBJ databases">
        <authorList>
            <person name="Murali S."/>
            <person name="Richards S."/>
            <person name="Bandaranaike D."/>
            <person name="Bellair M."/>
            <person name="Blankenburg K."/>
            <person name="Chao H."/>
            <person name="Dinh H."/>
            <person name="Doddapaneni H."/>
            <person name="Dugan-Rocha S."/>
            <person name="Elkadiri S."/>
            <person name="Gnanaolivu R."/>
            <person name="Hughes D."/>
            <person name="Lee S."/>
            <person name="Li M."/>
            <person name="Ming W."/>
            <person name="Munidasa M."/>
            <person name="Muniz J."/>
            <person name="Nguyen L."/>
            <person name="Osuji N."/>
            <person name="Pu L.-L."/>
            <person name="Puazo M."/>
            <person name="Skinner E."/>
            <person name="Qu C."/>
            <person name="Quiroz J."/>
            <person name="Raj R."/>
            <person name="Weissenberger G."/>
            <person name="Xin Y."/>
            <person name="Zou X."/>
            <person name="Han Y."/>
            <person name="Worley K."/>
            <person name="Muzny D."/>
            <person name="Gibbs R."/>
        </authorList>
    </citation>
    <scope>NUCLEOTIDE SEQUENCE</scope>
    <source>
        <strain evidence="15">HAZT.00-mixed</strain>
        <tissue evidence="15">Whole organism</tissue>
    </source>
</reference>
<dbReference type="GO" id="GO:0006898">
    <property type="term" value="P:receptor-mediated endocytosis"/>
    <property type="evidence" value="ECO:0007669"/>
    <property type="project" value="TreeGrafter"/>
</dbReference>
<dbReference type="InterPro" id="IPR011042">
    <property type="entry name" value="6-blade_b-propeller_TolB-like"/>
</dbReference>
<evidence type="ECO:0000313" key="15">
    <source>
        <dbReference type="EMBL" id="KAA0203179.1"/>
    </source>
</evidence>
<dbReference type="SUPFAM" id="SSF57196">
    <property type="entry name" value="EGF/Laminin"/>
    <property type="match status" value="1"/>
</dbReference>
<dbReference type="PANTHER" id="PTHR22722">
    <property type="entry name" value="LOW-DENSITY LIPOPROTEIN RECEPTOR-RELATED PROTEIN 2-RELATED"/>
    <property type="match status" value="1"/>
</dbReference>
<feature type="disulfide bond" evidence="12">
    <location>
        <begin position="913"/>
        <end position="928"/>
    </location>
</feature>
<feature type="domain" description="EGF-like" evidence="14">
    <location>
        <begin position="179"/>
        <end position="217"/>
    </location>
</feature>
<keyword evidence="9" id="KW-0675">Receptor</keyword>
<dbReference type="PANTHER" id="PTHR22722:SF14">
    <property type="entry name" value="MEGALIN, ISOFORM A"/>
    <property type="match status" value="1"/>
</dbReference>
<evidence type="ECO:0000256" key="13">
    <source>
        <dbReference type="PROSITE-ProRule" id="PRU00461"/>
    </source>
</evidence>
<dbReference type="InterPro" id="IPR001881">
    <property type="entry name" value="EGF-like_Ca-bd_dom"/>
</dbReference>
<keyword evidence="2 11" id="KW-0245">EGF-like domain</keyword>
<dbReference type="SUPFAM" id="SSF57424">
    <property type="entry name" value="LDL receptor-like module"/>
    <property type="match status" value="8"/>
</dbReference>
<dbReference type="Gene3D" id="4.10.400.10">
    <property type="entry name" value="Low-density Lipoprotein Receptor"/>
    <property type="match status" value="9"/>
</dbReference>
<evidence type="ECO:0000256" key="1">
    <source>
        <dbReference type="ARBA" id="ARBA00004167"/>
    </source>
</evidence>
<dbReference type="Pfam" id="PF00057">
    <property type="entry name" value="Ldl_recept_a"/>
    <property type="match status" value="9"/>
</dbReference>
<evidence type="ECO:0000256" key="11">
    <source>
        <dbReference type="PROSITE-ProRule" id="PRU00076"/>
    </source>
</evidence>
<evidence type="ECO:0000256" key="4">
    <source>
        <dbReference type="ARBA" id="ARBA00022692"/>
    </source>
</evidence>
<dbReference type="PROSITE" id="PS01186">
    <property type="entry name" value="EGF_2"/>
    <property type="match status" value="1"/>
</dbReference>
<dbReference type="SUPFAM" id="SSF63825">
    <property type="entry name" value="YWTD domain"/>
    <property type="match status" value="2"/>
</dbReference>
<feature type="disulfide bond" evidence="12">
    <location>
        <begin position="788"/>
        <end position="803"/>
    </location>
</feature>
<dbReference type="CDD" id="cd00112">
    <property type="entry name" value="LDLa"/>
    <property type="match status" value="8"/>
</dbReference>
<feature type="repeat" description="LDL-receptor class B" evidence="13">
    <location>
        <begin position="348"/>
        <end position="390"/>
    </location>
</feature>
<name>A0A6A0HCF2_HYAAZ</name>
<evidence type="ECO:0000256" key="10">
    <source>
        <dbReference type="ARBA" id="ARBA00023180"/>
    </source>
</evidence>
<evidence type="ECO:0000259" key="14">
    <source>
        <dbReference type="PROSITE" id="PS50026"/>
    </source>
</evidence>
<dbReference type="InterPro" id="IPR023415">
    <property type="entry name" value="LDLR_class-A_CS"/>
</dbReference>
<evidence type="ECO:0000256" key="3">
    <source>
        <dbReference type="ARBA" id="ARBA00022583"/>
    </source>
</evidence>
<dbReference type="PROSITE" id="PS50068">
    <property type="entry name" value="LDLRA_2"/>
    <property type="match status" value="9"/>
</dbReference>
<keyword evidence="4" id="KW-0812">Transmembrane</keyword>
<evidence type="ECO:0000256" key="6">
    <source>
        <dbReference type="ARBA" id="ARBA00022989"/>
    </source>
</evidence>
<organism evidence="15">
    <name type="scientific">Hyalella azteca</name>
    <name type="common">Amphipod</name>
    <dbReference type="NCBI Taxonomy" id="294128"/>
    <lineage>
        <taxon>Eukaryota</taxon>
        <taxon>Metazoa</taxon>
        <taxon>Ecdysozoa</taxon>
        <taxon>Arthropoda</taxon>
        <taxon>Crustacea</taxon>
        <taxon>Multicrustacea</taxon>
        <taxon>Malacostraca</taxon>
        <taxon>Eumalacostraca</taxon>
        <taxon>Peracarida</taxon>
        <taxon>Amphipoda</taxon>
        <taxon>Senticaudata</taxon>
        <taxon>Talitrida</taxon>
        <taxon>Talitroidea</taxon>
        <taxon>Hyalellidae</taxon>
        <taxon>Hyalella</taxon>
    </lineage>
</organism>
<keyword evidence="8 11" id="KW-1015">Disulfide bond</keyword>
<dbReference type="Gene3D" id="2.120.10.30">
    <property type="entry name" value="TolB, C-terminal domain"/>
    <property type="match status" value="2"/>
</dbReference>
<keyword evidence="5" id="KW-0677">Repeat</keyword>
<dbReference type="InterPro" id="IPR018097">
    <property type="entry name" value="EGF_Ca-bd_CS"/>
</dbReference>
<evidence type="ECO:0000256" key="7">
    <source>
        <dbReference type="ARBA" id="ARBA00023136"/>
    </source>
</evidence>
<dbReference type="Proteomes" id="UP000711488">
    <property type="component" value="Unassembled WGS sequence"/>
</dbReference>
<keyword evidence="6" id="KW-1133">Transmembrane helix</keyword>
<gene>
    <name evidence="15" type="ORF">HAZT_HAZT004500</name>
</gene>
<protein>
    <recommendedName>
        <fullName evidence="14">EGF-like domain-containing protein</fullName>
    </recommendedName>
</protein>
<feature type="disulfide bond" evidence="12">
    <location>
        <begin position="74"/>
        <end position="92"/>
    </location>
</feature>
<feature type="disulfide bond" evidence="12">
    <location>
        <begin position="86"/>
        <end position="101"/>
    </location>
</feature>
<dbReference type="InterPro" id="IPR000152">
    <property type="entry name" value="EGF-type_Asp/Asn_hydroxyl_site"/>
</dbReference>
<dbReference type="InterPro" id="IPR002172">
    <property type="entry name" value="LDrepeatLR_classA_rpt"/>
</dbReference>
<comment type="caution">
    <text evidence="11">Lacks conserved residue(s) required for the propagation of feature annotation.</text>
</comment>
<dbReference type="PROSITE" id="PS01209">
    <property type="entry name" value="LDLRA_1"/>
    <property type="match status" value="4"/>
</dbReference>
<feature type="disulfide bond" evidence="12">
    <location>
        <begin position="769"/>
        <end position="781"/>
    </location>
</feature>